<evidence type="ECO:0000313" key="8">
    <source>
        <dbReference type="Proteomes" id="UP001600941"/>
    </source>
</evidence>
<evidence type="ECO:0000256" key="5">
    <source>
        <dbReference type="HAMAP-Rule" id="MF_01984"/>
    </source>
</evidence>
<dbReference type="Proteomes" id="UP001600941">
    <property type="component" value="Unassembled WGS sequence"/>
</dbReference>
<dbReference type="InterPro" id="IPR036551">
    <property type="entry name" value="Flavin_trans-like"/>
</dbReference>
<dbReference type="NCBIfam" id="TIGR00421">
    <property type="entry name" value="ubiX_pad"/>
    <property type="match status" value="1"/>
</dbReference>
<dbReference type="RefSeq" id="WP_227211743.1">
    <property type="nucleotide sequence ID" value="NZ_BAABZQ010000001.1"/>
</dbReference>
<keyword evidence="1 5" id="KW-0637">Prenyltransferase</keyword>
<dbReference type="Gene3D" id="3.40.50.1950">
    <property type="entry name" value="Flavin prenyltransferase-like"/>
    <property type="match status" value="1"/>
</dbReference>
<dbReference type="NCBIfam" id="NF004685">
    <property type="entry name" value="PRK06029.1"/>
    <property type="match status" value="1"/>
</dbReference>
<dbReference type="Pfam" id="PF02441">
    <property type="entry name" value="Flavoprotein"/>
    <property type="match status" value="1"/>
</dbReference>
<gene>
    <name evidence="5" type="primary">ubiX</name>
    <name evidence="7" type="ORF">K340107D12_11670</name>
</gene>
<keyword evidence="3 5" id="KW-0288">FMN</keyword>
<keyword evidence="4 5" id="KW-0808">Transferase</keyword>
<proteinExistence type="inferred from homology"/>
<dbReference type="EMBL" id="BAABZQ010000001">
    <property type="protein sequence ID" value="GAA6498351.1"/>
    <property type="molecule type" value="Genomic_DNA"/>
</dbReference>
<feature type="binding site" evidence="5">
    <location>
        <begin position="92"/>
        <end position="95"/>
    </location>
    <ligand>
        <name>FMN</name>
        <dbReference type="ChEBI" id="CHEBI:58210"/>
    </ligand>
</feature>
<organism evidence="7 8">
    <name type="scientific">Blautia parvula</name>
    <dbReference type="NCBI Taxonomy" id="2877527"/>
    <lineage>
        <taxon>Bacteria</taxon>
        <taxon>Bacillati</taxon>
        <taxon>Bacillota</taxon>
        <taxon>Clostridia</taxon>
        <taxon>Lachnospirales</taxon>
        <taxon>Lachnospiraceae</taxon>
        <taxon>Blautia</taxon>
    </lineage>
</organism>
<dbReference type="InterPro" id="IPR004507">
    <property type="entry name" value="UbiX-like"/>
</dbReference>
<feature type="domain" description="Flavoprotein" evidence="6">
    <location>
        <begin position="6"/>
        <end position="173"/>
    </location>
</feature>
<comment type="similarity">
    <text evidence="5">Belongs to the UbiX/PAD1 family.</text>
</comment>
<dbReference type="HAMAP" id="MF_01984">
    <property type="entry name" value="ubiX_pad"/>
    <property type="match status" value="1"/>
</dbReference>
<comment type="caution">
    <text evidence="5">Lacks conserved residue(s) required for the propagation of feature annotation.</text>
</comment>
<keyword evidence="8" id="KW-1185">Reference proteome</keyword>
<dbReference type="EC" id="2.5.1.129" evidence="5"/>
<comment type="caution">
    <text evidence="7">The sequence shown here is derived from an EMBL/GenBank/DDBJ whole genome shotgun (WGS) entry which is preliminary data.</text>
</comment>
<comment type="function">
    <text evidence="5">Flavin prenyltransferase that catalyzes the synthesis of the prenylated FMN cofactor (prenyl-FMN) for 4-hydroxy-3-polyprenylbenzoic acid decarboxylase UbiD. The prenyltransferase is metal-independent and links a dimethylallyl moiety from dimethylallyl monophosphate (DMAP) to the flavin N5 and C6 atoms of FMN.</text>
</comment>
<reference evidence="7 8" key="1">
    <citation type="submission" date="2024-04" db="EMBL/GenBank/DDBJ databases">
        <title>Defined microbial consortia suppress multidrug-resistant proinflammatory Enterobacteriaceae via ecological control.</title>
        <authorList>
            <person name="Furuichi M."/>
            <person name="Kawaguchi T."/>
            <person name="Pust M."/>
            <person name="Yasuma K."/>
            <person name="Plichta D."/>
            <person name="Hasegawa N."/>
            <person name="Ohya T."/>
            <person name="Bhattarai S."/>
            <person name="Sasajima S."/>
            <person name="Aoto Y."/>
            <person name="Tuganbaev T."/>
            <person name="Yaginuma M."/>
            <person name="Ueda M."/>
            <person name="Okahashi N."/>
            <person name="Amafuji K."/>
            <person name="Kiridooshi Y."/>
            <person name="Sugita K."/>
            <person name="Strazar M."/>
            <person name="Skelly A."/>
            <person name="Suda W."/>
            <person name="Hattori M."/>
            <person name="Nakamoto N."/>
            <person name="Caballero S."/>
            <person name="Norman J."/>
            <person name="Olle B."/>
            <person name="Tanoue T."/>
            <person name="Arita M."/>
            <person name="Bucci V."/>
            <person name="Atarashi K."/>
            <person name="Xavier R."/>
            <person name="Honda K."/>
        </authorList>
    </citation>
    <scope>NUCLEOTIDE SEQUENCE [LARGE SCALE GENOMIC DNA]</scope>
    <source>
        <strain evidence="8">k34-0107-D12</strain>
    </source>
</reference>
<evidence type="ECO:0000256" key="3">
    <source>
        <dbReference type="ARBA" id="ARBA00022643"/>
    </source>
</evidence>
<evidence type="ECO:0000256" key="4">
    <source>
        <dbReference type="ARBA" id="ARBA00022679"/>
    </source>
</evidence>
<feature type="binding site" evidence="5">
    <location>
        <begin position="14"/>
        <end position="16"/>
    </location>
    <ligand>
        <name>FMN</name>
        <dbReference type="ChEBI" id="CHEBI:58210"/>
    </ligand>
</feature>
<evidence type="ECO:0000313" key="7">
    <source>
        <dbReference type="EMBL" id="GAA6498351.1"/>
    </source>
</evidence>
<evidence type="ECO:0000259" key="6">
    <source>
        <dbReference type="Pfam" id="PF02441"/>
    </source>
</evidence>
<protein>
    <recommendedName>
        <fullName evidence="5">Flavin prenyltransferase UbiX</fullName>
        <ecNumber evidence="5">2.5.1.129</ecNumber>
    </recommendedName>
</protein>
<evidence type="ECO:0000256" key="1">
    <source>
        <dbReference type="ARBA" id="ARBA00022602"/>
    </source>
</evidence>
<dbReference type="InterPro" id="IPR003382">
    <property type="entry name" value="Flavoprotein"/>
</dbReference>
<name>A0ABQ0BP90_9FIRM</name>
<dbReference type="SUPFAM" id="SSF52507">
    <property type="entry name" value="Homo-oligomeric flavin-containing Cys decarboxylases, HFCD"/>
    <property type="match status" value="1"/>
</dbReference>
<sequence>MGEEKKRIIVGATGASGIPLLLQCLRMIQMDDRFESFLILSDSAKLTLEHETELKLDEVTALADYVLSPKDIGAGPSSGSFQTEGMLIVPCSMKTIAGIHSGYTDNLILRAADVTLKEHRLLVLAARETPLSSIHLRNLYQLSQIAEVRIIPPMLTFYNKPEEIEDMVYHIAAKLVEPFGVKAEKYRRWEGI</sequence>
<comment type="catalytic activity">
    <reaction evidence="5">
        <text>dimethylallyl phosphate + FMNH2 = prenylated FMNH2 + phosphate</text>
        <dbReference type="Rhea" id="RHEA:37743"/>
        <dbReference type="ChEBI" id="CHEBI:43474"/>
        <dbReference type="ChEBI" id="CHEBI:57618"/>
        <dbReference type="ChEBI" id="CHEBI:87467"/>
        <dbReference type="ChEBI" id="CHEBI:88052"/>
        <dbReference type="EC" id="2.5.1.129"/>
    </reaction>
</comment>
<feature type="binding site" evidence="5">
    <location>
        <position position="127"/>
    </location>
    <ligand>
        <name>FMN</name>
        <dbReference type="ChEBI" id="CHEBI:58210"/>
    </ligand>
</feature>
<keyword evidence="2 5" id="KW-0285">Flavoprotein</keyword>
<feature type="binding site" evidence="5">
    <location>
        <position position="158"/>
    </location>
    <ligand>
        <name>dimethylallyl phosphate</name>
        <dbReference type="ChEBI" id="CHEBI:88052"/>
    </ligand>
</feature>
<evidence type="ECO:0000256" key="2">
    <source>
        <dbReference type="ARBA" id="ARBA00022630"/>
    </source>
</evidence>
<feature type="binding site" evidence="5">
    <location>
        <position position="41"/>
    </location>
    <ligand>
        <name>FMN</name>
        <dbReference type="ChEBI" id="CHEBI:58210"/>
    </ligand>
</feature>
<accession>A0ABQ0BP90</accession>
<feature type="binding site" evidence="5">
    <location>
        <position position="174"/>
    </location>
    <ligand>
        <name>dimethylallyl phosphate</name>
        <dbReference type="ChEBI" id="CHEBI:88052"/>
    </ligand>
</feature>